<protein>
    <submittedName>
        <fullName evidence="1">Uncharacterized protein</fullName>
    </submittedName>
</protein>
<proteinExistence type="predicted"/>
<organism evidence="1 2">
    <name type="scientific">Wuchereria bancrofti</name>
    <dbReference type="NCBI Taxonomy" id="6293"/>
    <lineage>
        <taxon>Eukaryota</taxon>
        <taxon>Metazoa</taxon>
        <taxon>Ecdysozoa</taxon>
        <taxon>Nematoda</taxon>
        <taxon>Chromadorea</taxon>
        <taxon>Rhabditida</taxon>
        <taxon>Spirurina</taxon>
        <taxon>Spiruromorpha</taxon>
        <taxon>Filarioidea</taxon>
        <taxon>Onchocercidae</taxon>
        <taxon>Wuchereria</taxon>
    </lineage>
</organism>
<feature type="non-terminal residue" evidence="1">
    <location>
        <position position="1"/>
    </location>
</feature>
<dbReference type="Proteomes" id="UP000004810">
    <property type="component" value="Unassembled WGS sequence"/>
</dbReference>
<dbReference type="AlphaFoldDB" id="J9AGQ3"/>
<reference evidence="2" key="1">
    <citation type="submission" date="2012-08" db="EMBL/GenBank/DDBJ databases">
        <title>The Genome Sequence of Wuchereria bancrofti.</title>
        <authorList>
            <person name="Nutman T.B."/>
            <person name="Fink D.L."/>
            <person name="Russ C."/>
            <person name="Young S."/>
            <person name="Zeng Q."/>
            <person name="Koehrsen M."/>
            <person name="Alvarado L."/>
            <person name="Berlin A."/>
            <person name="Chapman S.B."/>
            <person name="Chen Z."/>
            <person name="Freedman E."/>
            <person name="Gellesch M."/>
            <person name="Goldberg J."/>
            <person name="Griggs A."/>
            <person name="Gujja S."/>
            <person name="Heilman E.R."/>
            <person name="Heiman D."/>
            <person name="Hepburn T."/>
            <person name="Howarth C."/>
            <person name="Jen D."/>
            <person name="Larson L."/>
            <person name="Lewis B."/>
            <person name="Mehta T."/>
            <person name="Park D."/>
            <person name="Pearson M."/>
            <person name="Roberts A."/>
            <person name="Saif S."/>
            <person name="Shea T."/>
            <person name="Shenoy N."/>
            <person name="Sisk P."/>
            <person name="Stolte C."/>
            <person name="Sykes S."/>
            <person name="Walk T."/>
            <person name="White J."/>
            <person name="Yandava C."/>
            <person name="Haas B."/>
            <person name="Henn M.R."/>
            <person name="Nusbaum C."/>
            <person name="Birren B."/>
        </authorList>
    </citation>
    <scope>NUCLEOTIDE SEQUENCE [LARGE SCALE GENOMIC DNA]</scope>
    <source>
        <strain evidence="2">NA</strain>
    </source>
</reference>
<comment type="caution">
    <text evidence="1">The sequence shown here is derived from an EMBL/GenBank/DDBJ whole genome shotgun (WGS) entry which is preliminary data.</text>
</comment>
<gene>
    <name evidence="1" type="ORF">WUBG_15803</name>
</gene>
<name>J9AGQ3_WUCBA</name>
<evidence type="ECO:0000313" key="2">
    <source>
        <dbReference type="Proteomes" id="UP000004810"/>
    </source>
</evidence>
<dbReference type="EMBL" id="ADBV01014351">
    <property type="protein sequence ID" value="EJW73290.1"/>
    <property type="molecule type" value="Genomic_DNA"/>
</dbReference>
<feature type="non-terminal residue" evidence="1">
    <location>
        <position position="53"/>
    </location>
</feature>
<accession>J9AGQ3</accession>
<evidence type="ECO:0000313" key="1">
    <source>
        <dbReference type="EMBL" id="EJW73290.1"/>
    </source>
</evidence>
<sequence>AEPADRLLRIIGNGVVKDGYNMFMTPSQAEGKTTVVSVAIYIESMSSFRTQTM</sequence>